<dbReference type="Pfam" id="PF00534">
    <property type="entry name" value="Glycos_transf_1"/>
    <property type="match status" value="1"/>
</dbReference>
<dbReference type="CDD" id="cd03808">
    <property type="entry name" value="GT4_CapM-like"/>
    <property type="match status" value="1"/>
</dbReference>
<comment type="caution">
    <text evidence="3">The sequence shown here is derived from an EMBL/GenBank/DDBJ whole genome shotgun (WGS) entry which is preliminary data.</text>
</comment>
<dbReference type="GO" id="GO:0016757">
    <property type="term" value="F:glycosyltransferase activity"/>
    <property type="evidence" value="ECO:0007669"/>
    <property type="project" value="InterPro"/>
</dbReference>
<proteinExistence type="predicted"/>
<dbReference type="InterPro" id="IPR001296">
    <property type="entry name" value="Glyco_trans_1"/>
</dbReference>
<dbReference type="Gene3D" id="3.40.50.2000">
    <property type="entry name" value="Glycogen Phosphorylase B"/>
    <property type="match status" value="2"/>
</dbReference>
<evidence type="ECO:0000313" key="3">
    <source>
        <dbReference type="EMBL" id="HHR92394.1"/>
    </source>
</evidence>
<dbReference type="AlphaFoldDB" id="A0A7C5UTN0"/>
<accession>A0A7C5UTN0</accession>
<name>A0A7C5UTN0_UNCC3</name>
<dbReference type="Pfam" id="PF13439">
    <property type="entry name" value="Glyco_transf_4"/>
    <property type="match status" value="1"/>
</dbReference>
<dbReference type="EMBL" id="DRVY01000081">
    <property type="protein sequence ID" value="HHR92394.1"/>
    <property type="molecule type" value="Genomic_DNA"/>
</dbReference>
<feature type="domain" description="Glycosyl transferase family 1" evidence="1">
    <location>
        <begin position="194"/>
        <end position="364"/>
    </location>
</feature>
<organism evidence="3">
    <name type="scientific">candidate division CPR3 bacterium</name>
    <dbReference type="NCBI Taxonomy" id="2268181"/>
    <lineage>
        <taxon>Bacteria</taxon>
        <taxon>Bacteria division CPR3</taxon>
    </lineage>
</organism>
<keyword evidence="3" id="KW-0808">Transferase</keyword>
<dbReference type="PANTHER" id="PTHR12526">
    <property type="entry name" value="GLYCOSYLTRANSFERASE"/>
    <property type="match status" value="1"/>
</dbReference>
<dbReference type="InterPro" id="IPR028098">
    <property type="entry name" value="Glyco_trans_4-like_N"/>
</dbReference>
<dbReference type="SUPFAM" id="SSF53756">
    <property type="entry name" value="UDP-Glycosyltransferase/glycogen phosphorylase"/>
    <property type="match status" value="1"/>
</dbReference>
<sequence>MENRKIRVLEVAAIDLTIKNLLLPLIQSLLANGYEVDISCTKGKESAILEKEGYNFKYVRIDRRFNLFSNLKSIFRLYRVMKQGGYDIVHVHTPSAAVLARIAAKLARIPIVIYTAHGFYFHENMPKLEYMFFAHLEKILGRYFTDYIFVQSKEDYEIAKKLRIIDAGKLIWINNGVDLERFNPSKVKIDIALFKQMLGIPSNGIVITYIGRIVKEKGVLDLLEAFSRIARHYNDVYLLLVGDVLSSERDRETEQMIKDFLNLEKISDKIIMTGYREDISEILRITDIFVLPSYREGLPRSIIEAMAMGVPVIATNIRGCREEVIDGETGILVPPGDVEALTSAILKLYKDLELRERMGSNGRKKAEKEYDEKKVIEKEKRLFEYLKIHKFMNVGDTI</sequence>
<gene>
    <name evidence="3" type="ORF">ENL96_02680</name>
</gene>
<evidence type="ECO:0000259" key="1">
    <source>
        <dbReference type="Pfam" id="PF00534"/>
    </source>
</evidence>
<protein>
    <submittedName>
        <fullName evidence="3">Glycosyltransferase family 1 protein</fullName>
    </submittedName>
</protein>
<feature type="domain" description="Glycosyltransferase subfamily 4-like N-terminal" evidence="2">
    <location>
        <begin position="25"/>
        <end position="181"/>
    </location>
</feature>
<reference evidence="3" key="1">
    <citation type="journal article" date="2020" name="mSystems">
        <title>Genome- and Community-Level Interaction Insights into Carbon Utilization and Element Cycling Functions of Hydrothermarchaeota in Hydrothermal Sediment.</title>
        <authorList>
            <person name="Zhou Z."/>
            <person name="Liu Y."/>
            <person name="Xu W."/>
            <person name="Pan J."/>
            <person name="Luo Z.H."/>
            <person name="Li M."/>
        </authorList>
    </citation>
    <scope>NUCLEOTIDE SEQUENCE [LARGE SCALE GENOMIC DNA]</scope>
    <source>
        <strain evidence="3">SpSt-1042</strain>
    </source>
</reference>
<evidence type="ECO:0000259" key="2">
    <source>
        <dbReference type="Pfam" id="PF13439"/>
    </source>
</evidence>